<evidence type="ECO:0000256" key="3">
    <source>
        <dbReference type="ARBA" id="ARBA00022692"/>
    </source>
</evidence>
<protein>
    <submittedName>
        <fullName evidence="8">Pilus assembly protein TadB</fullName>
    </submittedName>
</protein>
<evidence type="ECO:0000256" key="4">
    <source>
        <dbReference type="ARBA" id="ARBA00022989"/>
    </source>
</evidence>
<proteinExistence type="predicted"/>
<dbReference type="InterPro" id="IPR018076">
    <property type="entry name" value="T2SS_GspF_dom"/>
</dbReference>
<sequence>MILALTVFVLFIAIGLLRLSSKQAIVNKRLLLVSGSQRPLTADVSIKKTNHQRSNKLHAFFLRMNALLPIWDKYFIVLSAIGFPASGHMLFPQLAMHHQLFSAVGLWVVCTCALVMYRRKMQVEEFEQGIINVLGLISRAVAAGLSVPQAIEQVSETQPGLLGREFSYIRDNLTLGLSLRQSLDDACVRLPYSSFRYFSVALILNQSNGGQLRDILQSLSRTMHDNRAMRKKVKSLTSEPRMTALFLSLLPIGLLAAIAVMEPTMIDRLVNTKSGQDVLVYALCSVCLGTLVLNSLTRNKRFSS</sequence>
<evidence type="ECO:0000313" key="8">
    <source>
        <dbReference type="EMBL" id="PML56936.1"/>
    </source>
</evidence>
<evidence type="ECO:0000259" key="7">
    <source>
        <dbReference type="Pfam" id="PF00482"/>
    </source>
</evidence>
<feature type="transmembrane region" description="Helical" evidence="6">
    <location>
        <begin position="99"/>
        <end position="117"/>
    </location>
</feature>
<dbReference type="RefSeq" id="WP_102560014.1">
    <property type="nucleotide sequence ID" value="NZ_MCYL01000013.1"/>
</dbReference>
<organism evidence="8 9">
    <name type="scientific">Vibrio lentus</name>
    <dbReference type="NCBI Taxonomy" id="136468"/>
    <lineage>
        <taxon>Bacteria</taxon>
        <taxon>Pseudomonadati</taxon>
        <taxon>Pseudomonadota</taxon>
        <taxon>Gammaproteobacteria</taxon>
        <taxon>Vibrionales</taxon>
        <taxon>Vibrionaceae</taxon>
        <taxon>Vibrio</taxon>
    </lineage>
</organism>
<dbReference type="EMBL" id="MCYL01000013">
    <property type="protein sequence ID" value="PML56936.1"/>
    <property type="molecule type" value="Genomic_DNA"/>
</dbReference>
<reference evidence="9" key="1">
    <citation type="submission" date="2016-07" db="EMBL/GenBank/DDBJ databases">
        <title>Nontailed viruses are major unrecognized killers of bacteria in the ocean.</title>
        <authorList>
            <person name="Kauffman K."/>
            <person name="Hussain F."/>
            <person name="Yang J."/>
            <person name="Arevalo P."/>
            <person name="Brown J."/>
            <person name="Cutler M."/>
            <person name="Kelly L."/>
            <person name="Polz M.F."/>
        </authorList>
    </citation>
    <scope>NUCLEOTIDE SEQUENCE [LARGE SCALE GENOMIC DNA]</scope>
    <source>
        <strain evidence="9">10N.261.51.B8</strain>
    </source>
</reference>
<dbReference type="PANTHER" id="PTHR35007:SF1">
    <property type="entry name" value="PILUS ASSEMBLY PROTEIN"/>
    <property type="match status" value="1"/>
</dbReference>
<comment type="subcellular location">
    <subcellularLocation>
        <location evidence="1">Cell membrane</location>
        <topology evidence="1">Multi-pass membrane protein</topology>
    </subcellularLocation>
</comment>
<dbReference type="PANTHER" id="PTHR35007">
    <property type="entry name" value="INTEGRAL MEMBRANE PROTEIN-RELATED"/>
    <property type="match status" value="1"/>
</dbReference>
<name>A0A2N7IHF7_9VIBR</name>
<keyword evidence="4 6" id="KW-1133">Transmembrane helix</keyword>
<feature type="transmembrane region" description="Helical" evidence="6">
    <location>
        <begin position="244"/>
        <end position="266"/>
    </location>
</feature>
<dbReference type="Proteomes" id="UP000235746">
    <property type="component" value="Unassembled WGS sequence"/>
</dbReference>
<evidence type="ECO:0000256" key="1">
    <source>
        <dbReference type="ARBA" id="ARBA00004651"/>
    </source>
</evidence>
<comment type="caution">
    <text evidence="8">The sequence shown here is derived from an EMBL/GenBank/DDBJ whole genome shotgun (WGS) entry which is preliminary data.</text>
</comment>
<dbReference type="InterPro" id="IPR042094">
    <property type="entry name" value="T2SS_GspF_sf"/>
</dbReference>
<keyword evidence="5 6" id="KW-0472">Membrane</keyword>
<gene>
    <name evidence="8" type="ORF">BCT74_04670</name>
</gene>
<evidence type="ECO:0000256" key="6">
    <source>
        <dbReference type="SAM" id="Phobius"/>
    </source>
</evidence>
<keyword evidence="2" id="KW-1003">Cell membrane</keyword>
<dbReference type="Gene3D" id="1.20.81.30">
    <property type="entry name" value="Type II secretion system (T2SS), domain F"/>
    <property type="match status" value="1"/>
</dbReference>
<evidence type="ECO:0000256" key="5">
    <source>
        <dbReference type="ARBA" id="ARBA00023136"/>
    </source>
</evidence>
<dbReference type="AlphaFoldDB" id="A0A2N7IHF7"/>
<evidence type="ECO:0000256" key="2">
    <source>
        <dbReference type="ARBA" id="ARBA00022475"/>
    </source>
</evidence>
<dbReference type="Pfam" id="PF00482">
    <property type="entry name" value="T2SSF"/>
    <property type="match status" value="1"/>
</dbReference>
<feature type="domain" description="Type II secretion system protein GspF" evidence="7">
    <location>
        <begin position="136"/>
        <end position="258"/>
    </location>
</feature>
<accession>A0A2N7IHF7</accession>
<evidence type="ECO:0000313" key="9">
    <source>
        <dbReference type="Proteomes" id="UP000235746"/>
    </source>
</evidence>
<feature type="transmembrane region" description="Helical" evidence="6">
    <location>
        <begin position="278"/>
        <end position="296"/>
    </location>
</feature>
<keyword evidence="3 6" id="KW-0812">Transmembrane</keyword>
<dbReference type="GO" id="GO:0005886">
    <property type="term" value="C:plasma membrane"/>
    <property type="evidence" value="ECO:0007669"/>
    <property type="project" value="UniProtKB-SubCell"/>
</dbReference>